<comment type="caution">
    <text evidence="2">The sequence shown here is derived from an EMBL/GenBank/DDBJ whole genome shotgun (WGS) entry which is preliminary data.</text>
</comment>
<organism evidence="2 3">
    <name type="scientific">Platanthera guangdongensis</name>
    <dbReference type="NCBI Taxonomy" id="2320717"/>
    <lineage>
        <taxon>Eukaryota</taxon>
        <taxon>Viridiplantae</taxon>
        <taxon>Streptophyta</taxon>
        <taxon>Embryophyta</taxon>
        <taxon>Tracheophyta</taxon>
        <taxon>Spermatophyta</taxon>
        <taxon>Magnoliopsida</taxon>
        <taxon>Liliopsida</taxon>
        <taxon>Asparagales</taxon>
        <taxon>Orchidaceae</taxon>
        <taxon>Orchidoideae</taxon>
        <taxon>Orchideae</taxon>
        <taxon>Orchidinae</taxon>
        <taxon>Platanthera</taxon>
    </lineage>
</organism>
<gene>
    <name evidence="2" type="ORF">KSP40_PGU020321</name>
</gene>
<feature type="transmembrane region" description="Helical" evidence="1">
    <location>
        <begin position="95"/>
        <end position="113"/>
    </location>
</feature>
<reference evidence="2 3" key="1">
    <citation type="journal article" date="2022" name="Nat. Plants">
        <title>Genomes of leafy and leafless Platanthera orchids illuminate the evolution of mycoheterotrophy.</title>
        <authorList>
            <person name="Li M.H."/>
            <person name="Liu K.W."/>
            <person name="Li Z."/>
            <person name="Lu H.C."/>
            <person name="Ye Q.L."/>
            <person name="Zhang D."/>
            <person name="Wang J.Y."/>
            <person name="Li Y.F."/>
            <person name="Zhong Z.M."/>
            <person name="Liu X."/>
            <person name="Yu X."/>
            <person name="Liu D.K."/>
            <person name="Tu X.D."/>
            <person name="Liu B."/>
            <person name="Hao Y."/>
            <person name="Liao X.Y."/>
            <person name="Jiang Y.T."/>
            <person name="Sun W.H."/>
            <person name="Chen J."/>
            <person name="Chen Y.Q."/>
            <person name="Ai Y."/>
            <person name="Zhai J.W."/>
            <person name="Wu S.S."/>
            <person name="Zhou Z."/>
            <person name="Hsiao Y.Y."/>
            <person name="Wu W.L."/>
            <person name="Chen Y.Y."/>
            <person name="Lin Y.F."/>
            <person name="Hsu J.L."/>
            <person name="Li C.Y."/>
            <person name="Wang Z.W."/>
            <person name="Zhao X."/>
            <person name="Zhong W.Y."/>
            <person name="Ma X.K."/>
            <person name="Ma L."/>
            <person name="Huang J."/>
            <person name="Chen G.Z."/>
            <person name="Huang M.Z."/>
            <person name="Huang L."/>
            <person name="Peng D.H."/>
            <person name="Luo Y.B."/>
            <person name="Zou S.Q."/>
            <person name="Chen S.P."/>
            <person name="Lan S."/>
            <person name="Tsai W.C."/>
            <person name="Van de Peer Y."/>
            <person name="Liu Z.J."/>
        </authorList>
    </citation>
    <scope>NUCLEOTIDE SEQUENCE [LARGE SCALE GENOMIC DNA]</scope>
    <source>
        <strain evidence="2">Lor288</strain>
    </source>
</reference>
<keyword evidence="1" id="KW-0472">Membrane</keyword>
<evidence type="ECO:0000313" key="3">
    <source>
        <dbReference type="Proteomes" id="UP001412067"/>
    </source>
</evidence>
<name>A0ABR2LSA3_9ASPA</name>
<keyword evidence="1" id="KW-0812">Transmembrane</keyword>
<evidence type="ECO:0000256" key="1">
    <source>
        <dbReference type="SAM" id="Phobius"/>
    </source>
</evidence>
<keyword evidence="3" id="KW-1185">Reference proteome</keyword>
<dbReference type="PANTHER" id="PTHR12242">
    <property type="entry name" value="OS02G0130600 PROTEIN-RELATED"/>
    <property type="match status" value="1"/>
</dbReference>
<keyword evidence="1" id="KW-1133">Transmembrane helix</keyword>
<dbReference type="EMBL" id="JBBWWR010000016">
    <property type="protein sequence ID" value="KAK8948034.1"/>
    <property type="molecule type" value="Genomic_DNA"/>
</dbReference>
<dbReference type="PANTHER" id="PTHR12242:SF22">
    <property type="entry name" value="OS02G0130600 PROTEIN"/>
    <property type="match status" value="1"/>
</dbReference>
<feature type="transmembrane region" description="Helical" evidence="1">
    <location>
        <begin position="6"/>
        <end position="26"/>
    </location>
</feature>
<dbReference type="Proteomes" id="UP001412067">
    <property type="component" value="Unassembled WGS sequence"/>
</dbReference>
<accession>A0ABR2LSA3</accession>
<protein>
    <submittedName>
        <fullName evidence="2">Uncharacterized protein</fullName>
    </submittedName>
</protein>
<proteinExistence type="predicted"/>
<evidence type="ECO:0000313" key="2">
    <source>
        <dbReference type="EMBL" id="KAK8948034.1"/>
    </source>
</evidence>
<sequence>MLLQWWTFMLVTIYFGTGLLLSAYGCRQYTSEAYGRRIVRTKLNPEGGLDLAPTSGETANRFHAMRNSTIEDGSNNRRIAGFVGYLFQIIYQTNAGAVLLTDFVFWLIIFPVLSMNDYGLSFVSSQFPLSTYFYSYYCDD</sequence>